<accession>A0A382ESS0</accession>
<dbReference type="AlphaFoldDB" id="A0A382ESS0"/>
<feature type="non-terminal residue" evidence="1">
    <location>
        <position position="140"/>
    </location>
</feature>
<dbReference type="EMBL" id="UINC01045970">
    <property type="protein sequence ID" value="SVB53372.1"/>
    <property type="molecule type" value="Genomic_DNA"/>
</dbReference>
<gene>
    <name evidence="1" type="ORF">METZ01_LOCUS206226</name>
</gene>
<proteinExistence type="predicted"/>
<evidence type="ECO:0000313" key="1">
    <source>
        <dbReference type="EMBL" id="SVB53372.1"/>
    </source>
</evidence>
<name>A0A382ESS0_9ZZZZ</name>
<protein>
    <submittedName>
        <fullName evidence="1">Uncharacterized protein</fullName>
    </submittedName>
</protein>
<organism evidence="1">
    <name type="scientific">marine metagenome</name>
    <dbReference type="NCBI Taxonomy" id="408172"/>
    <lineage>
        <taxon>unclassified sequences</taxon>
        <taxon>metagenomes</taxon>
        <taxon>ecological metagenomes</taxon>
    </lineage>
</organism>
<sequence>MNPLTGRNGNSITAEEVSDLIDTNPQKYRELRRMPDNSALSFYAVGLCGEHCTREFPGHVSHAEHQSTPYFARRSDGGLCQLGACTSNHNIANVERDENEPRRRVAATREKIQLEEDNGQLRIVWHRVNVVSWPIGVEDD</sequence>
<reference evidence="1" key="1">
    <citation type="submission" date="2018-05" db="EMBL/GenBank/DDBJ databases">
        <authorList>
            <person name="Lanie J.A."/>
            <person name="Ng W.-L."/>
            <person name="Kazmierczak K.M."/>
            <person name="Andrzejewski T.M."/>
            <person name="Davidsen T.M."/>
            <person name="Wayne K.J."/>
            <person name="Tettelin H."/>
            <person name="Glass J.I."/>
            <person name="Rusch D."/>
            <person name="Podicherti R."/>
            <person name="Tsui H.-C.T."/>
            <person name="Winkler M.E."/>
        </authorList>
    </citation>
    <scope>NUCLEOTIDE SEQUENCE</scope>
</reference>